<dbReference type="UniPathway" id="UPA00782"/>
<dbReference type="InterPro" id="IPR050152">
    <property type="entry name" value="ChlB/BchB/BchZ"/>
</dbReference>
<evidence type="ECO:0000256" key="5">
    <source>
        <dbReference type="ARBA" id="ARBA00023231"/>
    </source>
</evidence>
<name>A0A5R8Y2Q1_9BACT</name>
<dbReference type="RefSeq" id="WP_138151942.1">
    <property type="nucleotide sequence ID" value="NZ_VANU01000002.1"/>
</dbReference>
<dbReference type="Proteomes" id="UP000308901">
    <property type="component" value="Unassembled WGS sequence"/>
</dbReference>
<comment type="similarity">
    <text evidence="3 6">Belongs to the NifD/NifK/NifE/NifN family.</text>
</comment>
<organism evidence="8 9">
    <name type="scientific">Arcobacter arenosus</name>
    <dbReference type="NCBI Taxonomy" id="2576037"/>
    <lineage>
        <taxon>Bacteria</taxon>
        <taxon>Pseudomonadati</taxon>
        <taxon>Campylobacterota</taxon>
        <taxon>Epsilonproteobacteria</taxon>
        <taxon>Campylobacterales</taxon>
        <taxon>Arcobacteraceae</taxon>
        <taxon>Arcobacter</taxon>
    </lineage>
</organism>
<proteinExistence type="inferred from homology"/>
<comment type="function">
    <text evidence="1">This protein may play a role in the biosynthesis of the prosthetic group of nitrogenase (FeMo cofactor).</text>
</comment>
<comment type="caution">
    <text evidence="8">The sequence shown here is derived from an EMBL/GenBank/DDBJ whole genome shotgun (WGS) entry which is preliminary data.</text>
</comment>
<dbReference type="Pfam" id="PF00148">
    <property type="entry name" value="Oxidored_nitro"/>
    <property type="match status" value="1"/>
</dbReference>
<evidence type="ECO:0000256" key="3">
    <source>
        <dbReference type="ARBA" id="ARBA00011002"/>
    </source>
</evidence>
<evidence type="ECO:0000256" key="4">
    <source>
        <dbReference type="ARBA" id="ARBA00013282"/>
    </source>
</evidence>
<dbReference type="SUPFAM" id="SSF53807">
    <property type="entry name" value="Helical backbone' metal receptor"/>
    <property type="match status" value="1"/>
</dbReference>
<dbReference type="InterPro" id="IPR000318">
    <property type="entry name" value="Nase_comp1_CS"/>
</dbReference>
<accession>A0A5R8Y2Q1</accession>
<evidence type="ECO:0000313" key="9">
    <source>
        <dbReference type="Proteomes" id="UP000308901"/>
    </source>
</evidence>
<dbReference type="PANTHER" id="PTHR33712:SF7">
    <property type="entry name" value="LIGHT-INDEPENDENT PROTOCHLOROPHYLLIDE REDUCTASE SUBUNIT B"/>
    <property type="match status" value="1"/>
</dbReference>
<reference evidence="8 9" key="1">
    <citation type="submission" date="2019-05" db="EMBL/GenBank/DDBJ databases">
        <title>Arcobacter sp. nov., isolated from sea sediment.</title>
        <authorList>
            <person name="Kim W."/>
        </authorList>
    </citation>
    <scope>NUCLEOTIDE SEQUENCE [LARGE SCALE GENOMIC DNA]</scope>
    <source>
        <strain evidence="8 9">CAU 1517</strain>
    </source>
</reference>
<comment type="pathway">
    <text evidence="2">Cofactor biosynthesis; Fe-Mo cofactor biosynthesis.</text>
</comment>
<evidence type="ECO:0000313" key="8">
    <source>
        <dbReference type="EMBL" id="TLP39359.1"/>
    </source>
</evidence>
<protein>
    <recommendedName>
        <fullName evidence="4">Nitrogenase iron-molybdenum cofactor biosynthesis protein NifN</fullName>
    </recommendedName>
</protein>
<evidence type="ECO:0000256" key="6">
    <source>
        <dbReference type="RuleBase" id="RU004021"/>
    </source>
</evidence>
<dbReference type="PANTHER" id="PTHR33712">
    <property type="entry name" value="LIGHT-INDEPENDENT PROTOCHLOROPHYLLIDE REDUCTASE SUBUNIT B"/>
    <property type="match status" value="1"/>
</dbReference>
<keyword evidence="5 6" id="KW-0535">Nitrogen fixation</keyword>
<evidence type="ECO:0000256" key="2">
    <source>
        <dbReference type="ARBA" id="ARBA00005155"/>
    </source>
</evidence>
<dbReference type="GO" id="GO:0016163">
    <property type="term" value="F:nitrogenase activity"/>
    <property type="evidence" value="ECO:0007669"/>
    <property type="project" value="InterPro"/>
</dbReference>
<dbReference type="InterPro" id="IPR000510">
    <property type="entry name" value="Nase/OxRdtase_comp1"/>
</dbReference>
<dbReference type="Gene3D" id="3.40.50.1980">
    <property type="entry name" value="Nitrogenase molybdenum iron protein domain"/>
    <property type="match status" value="3"/>
</dbReference>
<feature type="domain" description="Nitrogenase/oxidoreductase component 1" evidence="7">
    <location>
        <begin position="17"/>
        <end position="420"/>
    </location>
</feature>
<dbReference type="InterPro" id="IPR005975">
    <property type="entry name" value="Nase_Mo-Fe_CF"/>
</dbReference>
<dbReference type="AlphaFoldDB" id="A0A5R8Y2Q1"/>
<gene>
    <name evidence="8" type="primary">nifN</name>
    <name evidence="8" type="ORF">FDK22_05670</name>
</gene>
<sequence>MEAISSKPLQLNPIKLSQPMGAMLCFLGIKNCMPLMHGAQGCASFSKVFFTRHFNDPIAVQTTAVSDITAVIDGGDYSISESIKNITKKVKPDLVGLFTTGLTETKGDDIRGASLLVKDLQEMVYVNTPDFEGSIESGFAKSVEAIIDQKVKETTDIDKTKVTIIPNVNLKPIEVEKIKDTIALFGYEVLALPDLSDSLDGHLGLKQGALTSGGISFNEIKDLASSSLVISIGSSVKKAGEKLKEKNQNIKLFHFDSLGGLEESDRFFKVLCKEKNISQPHPRIVRWRKRLQDALLDCHFAIGSSSVVLALEPDQCISIANTIIEAGANIKAIITTHKNDLLDEIECENLLIGDFEDVEKYLSDSEVLISNFHGERYTMKHHKALMLRGFPDFEGLGNQLKNDCLYEGSSYLLFELANLINTHRHHGA</sequence>
<evidence type="ECO:0000259" key="7">
    <source>
        <dbReference type="Pfam" id="PF00148"/>
    </source>
</evidence>
<dbReference type="GO" id="GO:0065003">
    <property type="term" value="P:protein-containing complex assembly"/>
    <property type="evidence" value="ECO:0007669"/>
    <property type="project" value="InterPro"/>
</dbReference>
<keyword evidence="9" id="KW-1185">Reference proteome</keyword>
<dbReference type="OrthoDB" id="9800746at2"/>
<dbReference type="Gene3D" id="6.10.250.1090">
    <property type="match status" value="1"/>
</dbReference>
<dbReference type="EMBL" id="VANU01000002">
    <property type="protein sequence ID" value="TLP39359.1"/>
    <property type="molecule type" value="Genomic_DNA"/>
</dbReference>
<dbReference type="NCBIfam" id="TIGR01285">
    <property type="entry name" value="nifN"/>
    <property type="match status" value="1"/>
</dbReference>
<evidence type="ECO:0000256" key="1">
    <source>
        <dbReference type="ARBA" id="ARBA00003171"/>
    </source>
</evidence>
<dbReference type="PROSITE" id="PS00699">
    <property type="entry name" value="NITROGENASE_1_1"/>
    <property type="match status" value="1"/>
</dbReference>